<dbReference type="PANTHER" id="PTHR24029:SF0">
    <property type="entry name" value="UVRABC SYSTEM PROTEIN B"/>
    <property type="match status" value="1"/>
</dbReference>
<dbReference type="HAMAP" id="MF_00204">
    <property type="entry name" value="UvrB"/>
    <property type="match status" value="1"/>
</dbReference>
<evidence type="ECO:0000256" key="6">
    <source>
        <dbReference type="ARBA" id="ARBA00022769"/>
    </source>
</evidence>
<dbReference type="SUPFAM" id="SSF46600">
    <property type="entry name" value="C-terminal UvrC-binding domain of UvrB"/>
    <property type="match status" value="1"/>
</dbReference>
<accession>A0ABZ2FC32</accession>
<dbReference type="InterPro" id="IPR036876">
    <property type="entry name" value="UVR_dom_sf"/>
</dbReference>
<dbReference type="CDD" id="cd17916">
    <property type="entry name" value="DEXHc_UvrB"/>
    <property type="match status" value="1"/>
</dbReference>
<evidence type="ECO:0000256" key="7">
    <source>
        <dbReference type="ARBA" id="ARBA00022840"/>
    </source>
</evidence>
<reference evidence="19 20" key="1">
    <citation type="submission" date="2022-09" db="EMBL/GenBank/DDBJ databases">
        <title>Complete genome sequence of Janibacter terrae strain COS04-44, PCL-degrading bacteria isolated from oil spilled coast.</title>
        <authorList>
            <person name="Park H."/>
            <person name="Kim J.Y."/>
            <person name="An S.H."/>
            <person name="Lee C.M."/>
            <person name="Weon H.-Y."/>
        </authorList>
    </citation>
    <scope>NUCLEOTIDE SEQUENCE [LARGE SCALE GENOMIC DNA]</scope>
    <source>
        <strain evidence="19 20">COS04-44</strain>
    </source>
</reference>
<feature type="domain" description="UVR" evidence="16">
    <location>
        <begin position="651"/>
        <end position="686"/>
    </location>
</feature>
<evidence type="ECO:0000313" key="19">
    <source>
        <dbReference type="EMBL" id="WWF04852.1"/>
    </source>
</evidence>
<comment type="subcellular location">
    <subcellularLocation>
        <location evidence="1 12 13">Cytoplasm</location>
    </subcellularLocation>
</comment>
<dbReference type="InterPro" id="IPR014001">
    <property type="entry name" value="Helicase_ATP-bd"/>
</dbReference>
<evidence type="ECO:0000256" key="10">
    <source>
        <dbReference type="ARBA" id="ARBA00026033"/>
    </source>
</evidence>
<feature type="coiled-coil region" evidence="14">
    <location>
        <begin position="647"/>
        <end position="693"/>
    </location>
</feature>
<keyword evidence="3 12" id="KW-0963">Cytoplasm</keyword>
<keyword evidence="6 12" id="KW-0228">DNA excision</keyword>
<keyword evidence="19" id="KW-0378">Hydrolase</keyword>
<dbReference type="EMBL" id="CP104874">
    <property type="protein sequence ID" value="WWF04852.1"/>
    <property type="molecule type" value="Genomic_DNA"/>
</dbReference>
<protein>
    <recommendedName>
        <fullName evidence="11 12">UvrABC system protein B</fullName>
        <shortName evidence="12">Protein UvrB</shortName>
    </recommendedName>
    <alternativeName>
        <fullName evidence="12">Excinuclease ABC subunit B</fullName>
    </alternativeName>
</protein>
<dbReference type="InterPro" id="IPR001650">
    <property type="entry name" value="Helicase_C-like"/>
</dbReference>
<comment type="function">
    <text evidence="12">The UvrABC repair system catalyzes the recognition and processing of DNA lesions. A damage recognition complex composed of 2 UvrA and 2 UvrB subunits scans DNA for abnormalities. Upon binding of the UvrA(2)B(2) complex to a putative damaged site, the DNA wraps around one UvrB monomer. DNA wrap is dependent on ATP binding by UvrB and probably causes local melting of the DNA helix, facilitating insertion of UvrB beta-hairpin between the DNA strands. Then UvrB probes one DNA strand for the presence of a lesion. If a lesion is found the UvrA subunits dissociate and the UvrB-DNA preincision complex is formed. This complex is subsequently bound by UvrC and the second UvrB is released. If no lesion is found, the DNA wraps around the other UvrB subunit that will check the other stand for damage.</text>
</comment>
<dbReference type="InterPro" id="IPR001943">
    <property type="entry name" value="UVR_dom"/>
</dbReference>
<evidence type="ECO:0000256" key="8">
    <source>
        <dbReference type="ARBA" id="ARBA00022881"/>
    </source>
</evidence>
<sequence length="695" mass="78893">MRPVTDLQRTVAPFEVISEFEPAGDQPTAIADLATRVRAGEQDIVLLGATGTGKSATTAWLIEEVQRPTLVMAPNKTLAAQLANEFRELLPNNAVEYFVSYYDYFQPEAYVPQTDTYIEKDSSVNEEVERLRHSATNSLLTRRDVIVVASVSCIYGLGTPQEYVDRMVTLEVGTQIDRDELLRKFVTMQYTRNDLAFTRGTFRVRGDTVEIIPVYEELAVRIEFFGDEIERVHTLHPLTGEVVREEQQMHIFPATHYVAGPERMERAIAGIETELEQTLADMERQGKMLEAQRLRMRTTYDIEMMRQVGSCAGIENYSMHIDGRLPGTAPNCLLDYFPEDFLLVIDESHQTVPQIGAMYEGDASRKRTLVEHGFRLPSAMDNRPLKWEEFLERIGQTVYLSATPGDYELAKSDGYVEQVIRPTGLIDPEVVLKPTKGQIDDLLHEIRQRADRDERVLVTTLTKKMAEDLTDYLLDKGVRVRYLHSDIDTLRRVELLRELRLGEFDVLVGINLLREGLDLPEVSLVSILDADKEGFLRSARSLIQTIGRAARNVSGEVHMYADKVTPSMQEALDETHRRRVKQIAYNRERGLDPQPLRKKIADITDMLRREDADTDELLGSGRSQSRGKGRGGKAGTETTERGRDLPATELARLIQELTDQMHQAATDLHFELAARLRDEIGDLKKELRQMTAATR</sequence>
<evidence type="ECO:0000259" key="18">
    <source>
        <dbReference type="PROSITE" id="PS51194"/>
    </source>
</evidence>
<keyword evidence="14" id="KW-0175">Coiled coil</keyword>
<dbReference type="InterPro" id="IPR006935">
    <property type="entry name" value="Helicase/UvrB_N"/>
</dbReference>
<dbReference type="Pfam" id="PF02151">
    <property type="entry name" value="UVR"/>
    <property type="match status" value="1"/>
</dbReference>
<dbReference type="InterPro" id="IPR027417">
    <property type="entry name" value="P-loop_NTPase"/>
</dbReference>
<dbReference type="GO" id="GO:0016787">
    <property type="term" value="F:hydrolase activity"/>
    <property type="evidence" value="ECO:0007669"/>
    <property type="project" value="UniProtKB-KW"/>
</dbReference>
<evidence type="ECO:0000256" key="11">
    <source>
        <dbReference type="ARBA" id="ARBA00029504"/>
    </source>
</evidence>
<dbReference type="Proteomes" id="UP001381003">
    <property type="component" value="Chromosome"/>
</dbReference>
<evidence type="ECO:0000256" key="4">
    <source>
        <dbReference type="ARBA" id="ARBA00022741"/>
    </source>
</evidence>
<keyword evidence="9 12" id="KW-0234">DNA repair</keyword>
<feature type="short sequence motif" description="Beta-hairpin" evidence="12">
    <location>
        <begin position="101"/>
        <end position="124"/>
    </location>
</feature>
<dbReference type="Gene3D" id="4.10.860.10">
    <property type="entry name" value="UVR domain"/>
    <property type="match status" value="1"/>
</dbReference>
<evidence type="ECO:0000256" key="2">
    <source>
        <dbReference type="ARBA" id="ARBA00008533"/>
    </source>
</evidence>
<dbReference type="Pfam" id="PF00271">
    <property type="entry name" value="Helicase_C"/>
    <property type="match status" value="1"/>
</dbReference>
<dbReference type="PROSITE" id="PS51192">
    <property type="entry name" value="HELICASE_ATP_BIND_1"/>
    <property type="match status" value="1"/>
</dbReference>
<dbReference type="RefSeq" id="WP_068323934.1">
    <property type="nucleotide sequence ID" value="NZ_CP104874.1"/>
</dbReference>
<evidence type="ECO:0000256" key="14">
    <source>
        <dbReference type="SAM" id="Coils"/>
    </source>
</evidence>
<evidence type="ECO:0000256" key="3">
    <source>
        <dbReference type="ARBA" id="ARBA00022490"/>
    </source>
</evidence>
<dbReference type="Pfam" id="PF12344">
    <property type="entry name" value="UvrB"/>
    <property type="match status" value="1"/>
</dbReference>
<evidence type="ECO:0000256" key="9">
    <source>
        <dbReference type="ARBA" id="ARBA00023204"/>
    </source>
</evidence>
<dbReference type="Gene3D" id="3.40.50.300">
    <property type="entry name" value="P-loop containing nucleotide triphosphate hydrolases"/>
    <property type="match status" value="3"/>
</dbReference>
<dbReference type="NCBIfam" id="NF003673">
    <property type="entry name" value="PRK05298.1"/>
    <property type="match status" value="1"/>
</dbReference>
<evidence type="ECO:0000256" key="5">
    <source>
        <dbReference type="ARBA" id="ARBA00022763"/>
    </source>
</evidence>
<evidence type="ECO:0000256" key="15">
    <source>
        <dbReference type="SAM" id="MobiDB-lite"/>
    </source>
</evidence>
<dbReference type="Pfam" id="PF17757">
    <property type="entry name" value="UvrB_inter"/>
    <property type="match status" value="1"/>
</dbReference>
<dbReference type="NCBIfam" id="TIGR00631">
    <property type="entry name" value="uvrb"/>
    <property type="match status" value="1"/>
</dbReference>
<feature type="region of interest" description="Disordered" evidence="15">
    <location>
        <begin position="611"/>
        <end position="647"/>
    </location>
</feature>
<comment type="subunit">
    <text evidence="10 12 13">Forms a heterotetramer with UvrA during the search for lesions. Interacts with UvrC in an incision complex.</text>
</comment>
<evidence type="ECO:0000313" key="20">
    <source>
        <dbReference type="Proteomes" id="UP001381003"/>
    </source>
</evidence>
<dbReference type="PROSITE" id="PS51194">
    <property type="entry name" value="HELICASE_CTER"/>
    <property type="match status" value="1"/>
</dbReference>
<dbReference type="InterPro" id="IPR024759">
    <property type="entry name" value="UvrB_YAD/RRR_dom"/>
</dbReference>
<evidence type="ECO:0000256" key="13">
    <source>
        <dbReference type="RuleBase" id="RU003587"/>
    </source>
</evidence>
<evidence type="ECO:0000256" key="1">
    <source>
        <dbReference type="ARBA" id="ARBA00004496"/>
    </source>
</evidence>
<dbReference type="InterPro" id="IPR041471">
    <property type="entry name" value="UvrB_inter"/>
</dbReference>
<keyword evidence="5 12" id="KW-0227">DNA damage</keyword>
<keyword evidence="7 12" id="KW-0067">ATP-binding</keyword>
<dbReference type="PROSITE" id="PS50151">
    <property type="entry name" value="UVR"/>
    <property type="match status" value="1"/>
</dbReference>
<dbReference type="PANTHER" id="PTHR24029">
    <property type="entry name" value="UVRABC SYSTEM PROTEIN B"/>
    <property type="match status" value="1"/>
</dbReference>
<feature type="domain" description="Helicase ATP-binding" evidence="17">
    <location>
        <begin position="35"/>
        <end position="193"/>
    </location>
</feature>
<keyword evidence="12 13" id="KW-0742">SOS response</keyword>
<comment type="domain">
    <text evidence="12">The beta-hairpin motif is involved in DNA binding.</text>
</comment>
<evidence type="ECO:0000259" key="16">
    <source>
        <dbReference type="PROSITE" id="PS50151"/>
    </source>
</evidence>
<name>A0ABZ2FC32_9MICO</name>
<proteinExistence type="inferred from homology"/>
<keyword evidence="20" id="KW-1185">Reference proteome</keyword>
<dbReference type="Pfam" id="PF04851">
    <property type="entry name" value="ResIII"/>
    <property type="match status" value="1"/>
</dbReference>
<comment type="similarity">
    <text evidence="2 12 13">Belongs to the UvrB family.</text>
</comment>
<organism evidence="19 20">
    <name type="scientific">Janibacter terrae</name>
    <dbReference type="NCBI Taxonomy" id="103817"/>
    <lineage>
        <taxon>Bacteria</taxon>
        <taxon>Bacillati</taxon>
        <taxon>Actinomycetota</taxon>
        <taxon>Actinomycetes</taxon>
        <taxon>Micrococcales</taxon>
        <taxon>Intrasporangiaceae</taxon>
        <taxon>Janibacter</taxon>
    </lineage>
</organism>
<feature type="binding site" evidence="12">
    <location>
        <begin position="48"/>
        <end position="55"/>
    </location>
    <ligand>
        <name>ATP</name>
        <dbReference type="ChEBI" id="CHEBI:30616"/>
    </ligand>
</feature>
<dbReference type="SUPFAM" id="SSF52540">
    <property type="entry name" value="P-loop containing nucleoside triphosphate hydrolases"/>
    <property type="match status" value="2"/>
</dbReference>
<evidence type="ECO:0000256" key="12">
    <source>
        <dbReference type="HAMAP-Rule" id="MF_00204"/>
    </source>
</evidence>
<keyword evidence="4 12" id="KW-0547">Nucleotide-binding</keyword>
<dbReference type="InterPro" id="IPR004807">
    <property type="entry name" value="UvrB"/>
</dbReference>
<evidence type="ECO:0000259" key="17">
    <source>
        <dbReference type="PROSITE" id="PS51192"/>
    </source>
</evidence>
<gene>
    <name evidence="12 19" type="primary">uvrB</name>
    <name evidence="19" type="ORF">N5P18_14425</name>
</gene>
<keyword evidence="8 12" id="KW-0267">Excision nuclease</keyword>
<dbReference type="CDD" id="cd18790">
    <property type="entry name" value="SF2_C_UvrB"/>
    <property type="match status" value="1"/>
</dbReference>
<dbReference type="SMART" id="SM00487">
    <property type="entry name" value="DEXDc"/>
    <property type="match status" value="1"/>
</dbReference>
<feature type="domain" description="Helicase C-terminal" evidence="18">
    <location>
        <begin position="438"/>
        <end position="604"/>
    </location>
</feature>
<dbReference type="SMART" id="SM00490">
    <property type="entry name" value="HELICc"/>
    <property type="match status" value="1"/>
</dbReference>